<dbReference type="InterPro" id="IPR026466">
    <property type="entry name" value="Fim_isopep_form_D2_dom"/>
</dbReference>
<dbReference type="Gene3D" id="2.60.40.740">
    <property type="match status" value="1"/>
</dbReference>
<sequence>MKINMKLSLLSSYSEKLISSLAFILCIWGQGIQPSWAEGSKELVSNGGYRPYLEWTNQFTAGIPRKTTLKVYVQAGETVNLGSSVPTSSNGTQDIVYRSPFGGQNGACDVLLTGFGLIDTVAKETAGPLPNIGGYTPCSFVATETGIYEVEFRSPSLSGDPTVVTVTNPFPIDNTQRGGVAAWDITVRNTGGTAQKGRVFTNYIAMNMGSNGIGLNSNLYIQTKDGYRYETDMNGVDPFGFIFFANSRGYIDKTNNSTLYHSAGGATNNSLIFPGNVAVQDPSLPDTITDITHLVFFNQPDPSALIGLGIPITAVLPVEPTSFLFTGGNGGSGNQAPVGVGGNFSFNSSTSGSYQIIIDTNNDGIFDPSIDRVLQNPSFVGSNVVLWDGKNASGVDLSPLPGNAAYNARITARAGEYHFPMLDAENNPSGFKITMQNPPGPFSNFLDVNGQPIGPTTVYYNDNSYTTANGVSVSLNPTGGQVATNPRNAALGINSAAGEHEFSGSYGDFKGIDTWAYFSSQGVLTPLVITASQQANVKGTKSVRFLGDTDNSGTVTVGDTVEYTITYSNLNPGNSDAINFVIKDALPPQLTFVSAVMTAVTPGNNIIINPSYNGSGNVTNSGTLRVNDTITITITATINSSNGGNPISNQASADFNTPDNPLASVGTVLTDADSATATTNPPAVNNYFLQVTDDGINVGNNPAVSADDDPTLLTVTVTSTPQGTLLLVKRITGVNGSTMNDGNNLGAYIDTASPYDDNLITVIDPNLQPDTDQWPTPLSTSLAGEVNGGMVKPGDEVEYTIYFLSMGLQDAVNVSLCDRIPLNQTYLPSKYNNVNQATNGLPGADRGILVQKNNTPLSYTNVDDGDDARFYAPGETLPSVCGTDPNIEGAIVVNLGTLPGVITNSVGAYGFVRFQAKVR</sequence>
<dbReference type="PATRIC" id="fig|272123.3.peg.3354"/>
<dbReference type="EMBL" id="CP003659">
    <property type="protein sequence ID" value="AFZ58489.1"/>
    <property type="molecule type" value="Genomic_DNA"/>
</dbReference>
<gene>
    <name evidence="2" type="ordered locus">Anacy_3073</name>
</gene>
<dbReference type="KEGG" id="acy:Anacy_3073"/>
<proteinExistence type="predicted"/>
<evidence type="ECO:0000313" key="3">
    <source>
        <dbReference type="Proteomes" id="UP000010474"/>
    </source>
</evidence>
<dbReference type="OrthoDB" id="6074739at2"/>
<dbReference type="InterPro" id="IPR047589">
    <property type="entry name" value="DUF11_rpt"/>
</dbReference>
<dbReference type="eggNOG" id="COG4719">
    <property type="taxonomic scope" value="Bacteria"/>
</dbReference>
<accession>K9ZI94</accession>
<dbReference type="HOGENOM" id="CLU_294712_0_0_3"/>
<dbReference type="InterPro" id="IPR001434">
    <property type="entry name" value="OmcB-like_DUF11"/>
</dbReference>
<dbReference type="eggNOG" id="COG2304">
    <property type="taxonomic scope" value="Bacteria"/>
</dbReference>
<protein>
    <submittedName>
        <fullName evidence="2">Conserved repeat domain protein</fullName>
    </submittedName>
</protein>
<evidence type="ECO:0000259" key="1">
    <source>
        <dbReference type="Pfam" id="PF01345"/>
    </source>
</evidence>
<organism evidence="2 3">
    <name type="scientific">Anabaena cylindrica (strain ATCC 27899 / PCC 7122)</name>
    <dbReference type="NCBI Taxonomy" id="272123"/>
    <lineage>
        <taxon>Bacteria</taxon>
        <taxon>Bacillati</taxon>
        <taxon>Cyanobacteriota</taxon>
        <taxon>Cyanophyceae</taxon>
        <taxon>Nostocales</taxon>
        <taxon>Nostocaceae</taxon>
        <taxon>Anabaena</taxon>
    </lineage>
</organism>
<dbReference type="NCBIfam" id="TIGR04226">
    <property type="entry name" value="RrgB_K2N_iso_D2"/>
    <property type="match status" value="1"/>
</dbReference>
<reference evidence="3" key="1">
    <citation type="journal article" date="2013" name="Proc. Natl. Acad. Sci. U.S.A.">
        <title>Improving the coverage of the cyanobacterial phylum using diversity-driven genome sequencing.</title>
        <authorList>
            <person name="Shih P.M."/>
            <person name="Wu D."/>
            <person name="Latifi A."/>
            <person name="Axen S.D."/>
            <person name="Fewer D.P."/>
            <person name="Talla E."/>
            <person name="Calteau A."/>
            <person name="Cai F."/>
            <person name="Tandeau de Marsac N."/>
            <person name="Rippka R."/>
            <person name="Herdman M."/>
            <person name="Sivonen K."/>
            <person name="Coursin T."/>
            <person name="Laurent T."/>
            <person name="Goodwin L."/>
            <person name="Nolan M."/>
            <person name="Davenport K.W."/>
            <person name="Han C.S."/>
            <person name="Rubin E.M."/>
            <person name="Eisen J.A."/>
            <person name="Woyke T."/>
            <person name="Gugger M."/>
            <person name="Kerfeld C.A."/>
        </authorList>
    </citation>
    <scope>NUCLEOTIDE SEQUENCE [LARGE SCALE GENOMIC DNA]</scope>
    <source>
        <strain evidence="3">ATCC 27899 / PCC 7122</strain>
    </source>
</reference>
<name>K9ZI94_ANACC</name>
<dbReference type="NCBIfam" id="TIGR01451">
    <property type="entry name" value="B_ant_repeat"/>
    <property type="match status" value="2"/>
</dbReference>
<dbReference type="PANTHER" id="PTHR34819:SF3">
    <property type="entry name" value="CELL SURFACE PROTEIN"/>
    <property type="match status" value="1"/>
</dbReference>
<dbReference type="InterPro" id="IPR051172">
    <property type="entry name" value="Chlamydia_OmcB"/>
</dbReference>
<dbReference type="PANTHER" id="PTHR34819">
    <property type="entry name" value="LARGE CYSTEINE-RICH PERIPLASMIC PROTEIN OMCB"/>
    <property type="match status" value="1"/>
</dbReference>
<keyword evidence="3" id="KW-1185">Reference proteome</keyword>
<dbReference type="AlphaFoldDB" id="K9ZI94"/>
<dbReference type="STRING" id="272123.Anacy_3073"/>
<dbReference type="Proteomes" id="UP000010474">
    <property type="component" value="Chromosome"/>
</dbReference>
<feature type="domain" description="DUF11" evidence="1">
    <location>
        <begin position="550"/>
        <end position="660"/>
    </location>
</feature>
<evidence type="ECO:0000313" key="2">
    <source>
        <dbReference type="EMBL" id="AFZ58489.1"/>
    </source>
</evidence>
<dbReference type="Pfam" id="PF01345">
    <property type="entry name" value="DUF11"/>
    <property type="match status" value="1"/>
</dbReference>